<dbReference type="Pfam" id="PF25601">
    <property type="entry name" value="AAA_lid_14"/>
    <property type="match status" value="1"/>
</dbReference>
<dbReference type="PANTHER" id="PTHR32071:SF57">
    <property type="entry name" value="C4-DICARBOXYLATE TRANSPORT TRANSCRIPTIONAL REGULATORY PROTEIN DCTD"/>
    <property type="match status" value="1"/>
</dbReference>
<dbReference type="PROSITE" id="PS00676">
    <property type="entry name" value="SIGMA54_INTERACT_2"/>
    <property type="match status" value="1"/>
</dbReference>
<dbReference type="SUPFAM" id="SSF52540">
    <property type="entry name" value="P-loop containing nucleoside triphosphate hydrolases"/>
    <property type="match status" value="1"/>
</dbReference>
<dbReference type="SMART" id="SM00382">
    <property type="entry name" value="AAA"/>
    <property type="match status" value="1"/>
</dbReference>
<dbReference type="Gene3D" id="3.30.450.20">
    <property type="entry name" value="PAS domain"/>
    <property type="match status" value="1"/>
</dbReference>
<keyword evidence="5" id="KW-0804">Transcription</keyword>
<reference evidence="9 10" key="1">
    <citation type="submission" date="2023-07" db="EMBL/GenBank/DDBJ databases">
        <title>The novel representative of Negativicutes class, Anaeroselena agilis gen. nov. sp. nov.</title>
        <authorList>
            <person name="Prokofeva M.I."/>
            <person name="Elcheninov A.G."/>
            <person name="Klyukina A."/>
            <person name="Kublanov I.V."/>
            <person name="Frolov E.N."/>
            <person name="Podosokorskaya O.A."/>
        </authorList>
    </citation>
    <scope>NUCLEOTIDE SEQUENCE [LARGE SCALE GENOMIC DNA]</scope>
    <source>
        <strain evidence="9 10">4137-cl</strain>
    </source>
</reference>
<dbReference type="NCBIfam" id="TIGR00229">
    <property type="entry name" value="sensory_box"/>
    <property type="match status" value="1"/>
</dbReference>
<evidence type="ECO:0000256" key="6">
    <source>
        <dbReference type="SAM" id="Coils"/>
    </source>
</evidence>
<evidence type="ECO:0000259" key="7">
    <source>
        <dbReference type="PROSITE" id="PS50045"/>
    </source>
</evidence>
<evidence type="ECO:0000256" key="3">
    <source>
        <dbReference type="ARBA" id="ARBA00023015"/>
    </source>
</evidence>
<dbReference type="RefSeq" id="WP_413780998.1">
    <property type="nucleotide sequence ID" value="NZ_JAUOZS010000001.1"/>
</dbReference>
<dbReference type="PROSITE" id="PS50112">
    <property type="entry name" value="PAS"/>
    <property type="match status" value="1"/>
</dbReference>
<keyword evidence="3" id="KW-0805">Transcription regulation</keyword>
<dbReference type="InterPro" id="IPR058031">
    <property type="entry name" value="AAA_lid_NorR"/>
</dbReference>
<dbReference type="Gene3D" id="1.10.8.60">
    <property type="match status" value="1"/>
</dbReference>
<comment type="caution">
    <text evidence="9">The sequence shown here is derived from an EMBL/GenBank/DDBJ whole genome shotgun (WGS) entry which is preliminary data.</text>
</comment>
<keyword evidence="6" id="KW-0175">Coiled coil</keyword>
<evidence type="ECO:0000313" key="9">
    <source>
        <dbReference type="EMBL" id="MDT8902517.1"/>
    </source>
</evidence>
<keyword evidence="1" id="KW-0547">Nucleotide-binding</keyword>
<dbReference type="PROSITE" id="PS50045">
    <property type="entry name" value="SIGMA54_INTERACT_4"/>
    <property type="match status" value="1"/>
</dbReference>
<dbReference type="Proteomes" id="UP001254848">
    <property type="component" value="Unassembled WGS sequence"/>
</dbReference>
<sequence length="460" mass="51352">MTAKNILDAASLAKWSIDIFDSLNEGLLIADKDGIVQYVNDQYLRIIGKKADEILFRKLAEVRPGAILPTVIKTGQGMNGVYRTDGKVEYIVDMSPIIVAGEIIGGVSIIRDITEVQKLSAELSRAQNRLRDLQGTVKEILSARYTFDDLVYNNAEFRACVTLAERAAVSDANILLQGESGTGKELIAQGIHNASARKHRPFVAINCAAVPVNLLESELFGYTEGAFTGTKKGGKPGLLHLADGGTLFLDEIGDMGNDLQAKLLRVLQEKRVRRVGELEEKEVDIRIICATHQDLELMVEKKNFREDLYYRINVFQINLPPLRRRQEDIPLLAHHFADSRSSAQKKVFKISAEVEKIFLAYDWPGNIRELRNAIEFACNVVTGDEILPEHLPRRILAQSDLDRFLAGGTLAQRVKEFERQNILQLLRIHGDNTAGKKKVAAILGISIASLYRRLQGTYHL</sequence>
<proteinExistence type="predicted"/>
<evidence type="ECO:0000313" key="10">
    <source>
        <dbReference type="Proteomes" id="UP001254848"/>
    </source>
</evidence>
<dbReference type="InterPro" id="IPR035965">
    <property type="entry name" value="PAS-like_dom_sf"/>
</dbReference>
<organism evidence="9 10">
    <name type="scientific">Anaeroselena agilis</name>
    <dbReference type="NCBI Taxonomy" id="3063788"/>
    <lineage>
        <taxon>Bacteria</taxon>
        <taxon>Bacillati</taxon>
        <taxon>Bacillota</taxon>
        <taxon>Negativicutes</taxon>
        <taxon>Acetonemataceae</taxon>
        <taxon>Anaeroselena</taxon>
    </lineage>
</organism>
<evidence type="ECO:0000256" key="1">
    <source>
        <dbReference type="ARBA" id="ARBA00022741"/>
    </source>
</evidence>
<dbReference type="PROSITE" id="PS00675">
    <property type="entry name" value="SIGMA54_INTERACT_1"/>
    <property type="match status" value="1"/>
</dbReference>
<dbReference type="InterPro" id="IPR003593">
    <property type="entry name" value="AAA+_ATPase"/>
</dbReference>
<dbReference type="Pfam" id="PF08448">
    <property type="entry name" value="PAS_4"/>
    <property type="match status" value="1"/>
</dbReference>
<evidence type="ECO:0000256" key="2">
    <source>
        <dbReference type="ARBA" id="ARBA00022840"/>
    </source>
</evidence>
<evidence type="ECO:0000256" key="5">
    <source>
        <dbReference type="ARBA" id="ARBA00023163"/>
    </source>
</evidence>
<accession>A0ABU3P0F6</accession>
<dbReference type="SUPFAM" id="SSF46689">
    <property type="entry name" value="Homeodomain-like"/>
    <property type="match status" value="1"/>
</dbReference>
<dbReference type="PROSITE" id="PS00688">
    <property type="entry name" value="SIGMA54_INTERACT_3"/>
    <property type="match status" value="1"/>
</dbReference>
<dbReference type="PANTHER" id="PTHR32071">
    <property type="entry name" value="TRANSCRIPTIONAL REGULATORY PROTEIN"/>
    <property type="match status" value="1"/>
</dbReference>
<keyword evidence="2" id="KW-0067">ATP-binding</keyword>
<feature type="coiled-coil region" evidence="6">
    <location>
        <begin position="116"/>
        <end position="143"/>
    </location>
</feature>
<protein>
    <submittedName>
        <fullName evidence="9">Sigma 54-interacting transcriptional regulator</fullName>
    </submittedName>
</protein>
<dbReference type="InterPro" id="IPR025943">
    <property type="entry name" value="Sigma_54_int_dom_ATP-bd_2"/>
</dbReference>
<evidence type="ECO:0000256" key="4">
    <source>
        <dbReference type="ARBA" id="ARBA00023125"/>
    </source>
</evidence>
<dbReference type="InterPro" id="IPR025944">
    <property type="entry name" value="Sigma_54_int_dom_CS"/>
</dbReference>
<dbReference type="Pfam" id="PF00158">
    <property type="entry name" value="Sigma54_activat"/>
    <property type="match status" value="1"/>
</dbReference>
<keyword evidence="10" id="KW-1185">Reference proteome</keyword>
<dbReference type="InterPro" id="IPR009057">
    <property type="entry name" value="Homeodomain-like_sf"/>
</dbReference>
<feature type="domain" description="PAS" evidence="8">
    <location>
        <begin position="19"/>
        <end position="55"/>
    </location>
</feature>
<dbReference type="InterPro" id="IPR027417">
    <property type="entry name" value="P-loop_NTPase"/>
</dbReference>
<dbReference type="InterPro" id="IPR002078">
    <property type="entry name" value="Sigma_54_int"/>
</dbReference>
<dbReference type="EMBL" id="JAUOZS010000001">
    <property type="protein sequence ID" value="MDT8902517.1"/>
    <property type="molecule type" value="Genomic_DNA"/>
</dbReference>
<dbReference type="InterPro" id="IPR000014">
    <property type="entry name" value="PAS"/>
</dbReference>
<gene>
    <name evidence="9" type="ORF">Q4T40_14810</name>
</gene>
<dbReference type="InterPro" id="IPR013656">
    <property type="entry name" value="PAS_4"/>
</dbReference>
<keyword evidence="4" id="KW-0238">DNA-binding</keyword>
<dbReference type="CDD" id="cd00009">
    <property type="entry name" value="AAA"/>
    <property type="match status" value="1"/>
</dbReference>
<dbReference type="SUPFAM" id="SSF55785">
    <property type="entry name" value="PYP-like sensor domain (PAS domain)"/>
    <property type="match status" value="1"/>
</dbReference>
<dbReference type="InterPro" id="IPR025662">
    <property type="entry name" value="Sigma_54_int_dom_ATP-bd_1"/>
</dbReference>
<evidence type="ECO:0000259" key="8">
    <source>
        <dbReference type="PROSITE" id="PS50112"/>
    </source>
</evidence>
<dbReference type="Gene3D" id="3.40.50.300">
    <property type="entry name" value="P-loop containing nucleotide triphosphate hydrolases"/>
    <property type="match status" value="1"/>
</dbReference>
<name>A0ABU3P0F6_9FIRM</name>
<dbReference type="Gene3D" id="1.10.10.60">
    <property type="entry name" value="Homeodomain-like"/>
    <property type="match status" value="1"/>
</dbReference>
<feature type="domain" description="Sigma-54 factor interaction" evidence="7">
    <location>
        <begin position="150"/>
        <end position="379"/>
    </location>
</feature>